<feature type="signal peptide" evidence="1">
    <location>
        <begin position="1"/>
        <end position="26"/>
    </location>
</feature>
<keyword evidence="3" id="KW-1185">Reference proteome</keyword>
<evidence type="ECO:0000256" key="1">
    <source>
        <dbReference type="SAM" id="SignalP"/>
    </source>
</evidence>
<name>A0ABS7J5B5_9SPHN</name>
<evidence type="ECO:0000313" key="3">
    <source>
        <dbReference type="Proteomes" id="UP000755104"/>
    </source>
</evidence>
<feature type="chain" id="PRO_5045168318" evidence="1">
    <location>
        <begin position="27"/>
        <end position="216"/>
    </location>
</feature>
<dbReference type="EMBL" id="JAIGNO010000004">
    <property type="protein sequence ID" value="MBX7482529.1"/>
    <property type="molecule type" value="Genomic_DNA"/>
</dbReference>
<comment type="caution">
    <text evidence="2">The sequence shown here is derived from an EMBL/GenBank/DDBJ whole genome shotgun (WGS) entry which is preliminary data.</text>
</comment>
<reference evidence="2 3" key="1">
    <citation type="submission" date="2021-08" db="EMBL/GenBank/DDBJ databases">
        <title>Comparative Genomics Analysis of the Genus Qipengyuania Reveals Extensive Genetic Diversity and Metabolic Versatility, Including the Description of Fifteen Novel Species.</title>
        <authorList>
            <person name="Liu Y."/>
        </authorList>
    </citation>
    <scope>NUCLEOTIDE SEQUENCE [LARGE SCALE GENOMIC DNA]</scope>
    <source>
        <strain evidence="2 3">6D47A</strain>
    </source>
</reference>
<protein>
    <submittedName>
        <fullName evidence="2">DUF2490 domain-containing protein</fullName>
    </submittedName>
</protein>
<dbReference type="Pfam" id="PF10677">
    <property type="entry name" value="DUF2490"/>
    <property type="match status" value="1"/>
</dbReference>
<dbReference type="RefSeq" id="WP_221557794.1">
    <property type="nucleotide sequence ID" value="NZ_JAIGNO010000004.1"/>
</dbReference>
<proteinExistence type="predicted"/>
<evidence type="ECO:0000313" key="2">
    <source>
        <dbReference type="EMBL" id="MBX7482529.1"/>
    </source>
</evidence>
<dbReference type="InterPro" id="IPR019619">
    <property type="entry name" value="DUF2490"/>
</dbReference>
<accession>A0ABS7J5B5</accession>
<sequence length="216" mass="23789">MTIHLRAVCAFLAAAGAALQPSPARAAEEDTQLWLNAAAATALFDDATSLTFDISERLREGDDQFLARISLDHKVSDAITIGTGYAWVSAGTGQEHRPHQQVNVTFGQVVFRGRFEQRFLEGADRVALRGRARVQFAPQIADRTRAVFSTEWLYNLQQATRGTDPRTEQLRFIAGIEQSVTKTVRVTGSYGLFYNPLPGAPDRISHVPSIGVVTRF</sequence>
<keyword evidence="1" id="KW-0732">Signal</keyword>
<dbReference type="Proteomes" id="UP000755104">
    <property type="component" value="Unassembled WGS sequence"/>
</dbReference>
<gene>
    <name evidence="2" type="ORF">K3174_08300</name>
</gene>
<organism evidence="2 3">
    <name type="scientific">Qipengyuania qiaonensis</name>
    <dbReference type="NCBI Taxonomy" id="2867240"/>
    <lineage>
        <taxon>Bacteria</taxon>
        <taxon>Pseudomonadati</taxon>
        <taxon>Pseudomonadota</taxon>
        <taxon>Alphaproteobacteria</taxon>
        <taxon>Sphingomonadales</taxon>
        <taxon>Erythrobacteraceae</taxon>
        <taxon>Qipengyuania</taxon>
    </lineage>
</organism>